<comment type="function">
    <text evidence="7">Catalyzes the ATP-dependent amidation of deamido-NAD to form NAD. Uses L-glutamine as a nitrogen source.</text>
</comment>
<dbReference type="GO" id="GO:0003952">
    <property type="term" value="F:NAD+ synthase (glutamine-hydrolyzing) activity"/>
    <property type="evidence" value="ECO:0007669"/>
    <property type="project" value="UniProtKB-EC"/>
</dbReference>
<reference evidence="11" key="2">
    <citation type="submission" date="2023-06" db="EMBL/GenBank/DDBJ databases">
        <authorList>
            <person name="Lucena T."/>
            <person name="Sun Q."/>
        </authorList>
    </citation>
    <scope>NUCLEOTIDE SEQUENCE</scope>
    <source>
        <strain evidence="11">CECT 7703</strain>
    </source>
</reference>
<dbReference type="Gene3D" id="3.40.50.620">
    <property type="entry name" value="HUPs"/>
    <property type="match status" value="1"/>
</dbReference>
<name>A0ABT8BBJ1_9NEIS</name>
<evidence type="ECO:0000313" key="12">
    <source>
        <dbReference type="Proteomes" id="UP001180081"/>
    </source>
</evidence>
<dbReference type="SUPFAM" id="SSF56317">
    <property type="entry name" value="Carbon-nitrogen hydrolase"/>
    <property type="match status" value="1"/>
</dbReference>
<organism evidence="11 12">
    <name type="scientific">Chitinimonas viridis</name>
    <dbReference type="NCBI Taxonomy" id="664880"/>
    <lineage>
        <taxon>Bacteria</taxon>
        <taxon>Pseudomonadati</taxon>
        <taxon>Pseudomonadota</taxon>
        <taxon>Betaproteobacteria</taxon>
        <taxon>Neisseriales</taxon>
        <taxon>Chitinibacteraceae</taxon>
        <taxon>Chitinimonas</taxon>
    </lineage>
</organism>
<keyword evidence="4 7" id="KW-0547">Nucleotide-binding</keyword>
<keyword evidence="5 7" id="KW-0067">ATP-binding</keyword>
<dbReference type="InterPro" id="IPR036526">
    <property type="entry name" value="C-N_Hydrolase_sf"/>
</dbReference>
<dbReference type="SUPFAM" id="SSF52402">
    <property type="entry name" value="Adenine nucleotide alpha hydrolases-like"/>
    <property type="match status" value="1"/>
</dbReference>
<feature type="binding site" evidence="7">
    <location>
        <begin position="288"/>
        <end position="295"/>
    </location>
    <ligand>
        <name>ATP</name>
        <dbReference type="ChEBI" id="CHEBI:30616"/>
    </ligand>
</feature>
<comment type="caution">
    <text evidence="11">The sequence shown here is derived from an EMBL/GenBank/DDBJ whole genome shotgun (WGS) entry which is preliminary data.</text>
</comment>
<dbReference type="PROSITE" id="PS50263">
    <property type="entry name" value="CN_HYDROLASE"/>
    <property type="match status" value="1"/>
</dbReference>
<comment type="catalytic activity">
    <reaction evidence="7 8">
        <text>deamido-NAD(+) + L-glutamine + ATP + H2O = L-glutamate + AMP + diphosphate + NAD(+) + H(+)</text>
        <dbReference type="Rhea" id="RHEA:24384"/>
        <dbReference type="ChEBI" id="CHEBI:15377"/>
        <dbReference type="ChEBI" id="CHEBI:15378"/>
        <dbReference type="ChEBI" id="CHEBI:29985"/>
        <dbReference type="ChEBI" id="CHEBI:30616"/>
        <dbReference type="ChEBI" id="CHEBI:33019"/>
        <dbReference type="ChEBI" id="CHEBI:57540"/>
        <dbReference type="ChEBI" id="CHEBI:58359"/>
        <dbReference type="ChEBI" id="CHEBI:58437"/>
        <dbReference type="ChEBI" id="CHEBI:456215"/>
        <dbReference type="EC" id="6.3.5.1"/>
    </reaction>
</comment>
<feature type="active site" description="Proton acceptor; for glutaminase activity" evidence="7">
    <location>
        <position position="43"/>
    </location>
</feature>
<comment type="pathway">
    <text evidence="1 7 8">Cofactor biosynthesis; NAD(+) biosynthesis; NAD(+) from deamido-NAD(+) (L-Gln route): step 1/1.</text>
</comment>
<dbReference type="PIRSF" id="PIRSF006630">
    <property type="entry name" value="NADS_GAT"/>
    <property type="match status" value="1"/>
</dbReference>
<comment type="similarity">
    <text evidence="2 7 8">In the C-terminal section; belongs to the NAD synthetase family.</text>
</comment>
<evidence type="ECO:0000256" key="8">
    <source>
        <dbReference type="PIRNR" id="PIRNR006630"/>
    </source>
</evidence>
<accession>A0ABT8BBJ1</accession>
<feature type="active site" description="For glutaminase activity" evidence="7">
    <location>
        <position position="110"/>
    </location>
</feature>
<evidence type="ECO:0000256" key="3">
    <source>
        <dbReference type="ARBA" id="ARBA00022598"/>
    </source>
</evidence>
<dbReference type="NCBIfam" id="TIGR00552">
    <property type="entry name" value="nadE"/>
    <property type="match status" value="1"/>
</dbReference>
<dbReference type="InterPro" id="IPR022310">
    <property type="entry name" value="NAD/GMP_synthase"/>
</dbReference>
<dbReference type="EC" id="6.3.5.1" evidence="7 8"/>
<keyword evidence="12" id="KW-1185">Reference proteome</keyword>
<reference evidence="11" key="1">
    <citation type="journal article" date="2014" name="Int. J. Syst. Evol. Microbiol.">
        <title>Complete genome of a new Firmicutes species belonging to the dominant human colonic microbiota ('Ruminococcus bicirculans') reveals two chromosomes and a selective capacity to utilize plant glucans.</title>
        <authorList>
            <consortium name="NISC Comparative Sequencing Program"/>
            <person name="Wegmann U."/>
            <person name="Louis P."/>
            <person name="Goesmann A."/>
            <person name="Henrissat B."/>
            <person name="Duncan S.H."/>
            <person name="Flint H.J."/>
        </authorList>
    </citation>
    <scope>NUCLEOTIDE SEQUENCE</scope>
    <source>
        <strain evidence="11">CECT 7703</strain>
    </source>
</reference>
<protein>
    <recommendedName>
        <fullName evidence="7 8">Glutamine-dependent NAD(+) synthetase</fullName>
        <ecNumber evidence="7 8">6.3.5.1</ecNumber>
    </recommendedName>
    <alternativeName>
        <fullName evidence="7 8">NAD(+) synthase [glutamine-hydrolyzing]</fullName>
    </alternativeName>
</protein>
<feature type="binding site" evidence="7">
    <location>
        <position position="371"/>
    </location>
    <ligand>
        <name>deamido-NAD(+)</name>
        <dbReference type="ChEBI" id="CHEBI:58437"/>
        <note>ligand shared between two neighboring subunits</note>
    </ligand>
</feature>
<comment type="similarity">
    <text evidence="9">Belongs to the NAD synthetase family.</text>
</comment>
<dbReference type="PANTHER" id="PTHR23090:SF9">
    <property type="entry name" value="GLUTAMINE-DEPENDENT NAD(+) SYNTHETASE"/>
    <property type="match status" value="1"/>
</dbReference>
<feature type="domain" description="CN hydrolase" evidence="10">
    <location>
        <begin position="3"/>
        <end position="252"/>
    </location>
</feature>
<keyword evidence="3 7" id="KW-0436">Ligase</keyword>
<dbReference type="Pfam" id="PF02540">
    <property type="entry name" value="NAD_synthase"/>
    <property type="match status" value="1"/>
</dbReference>
<feature type="binding site" evidence="7">
    <location>
        <position position="177"/>
    </location>
    <ligand>
        <name>L-glutamine</name>
        <dbReference type="ChEBI" id="CHEBI:58359"/>
    </ligand>
</feature>
<evidence type="ECO:0000256" key="7">
    <source>
        <dbReference type="HAMAP-Rule" id="MF_02090"/>
    </source>
</evidence>
<evidence type="ECO:0000256" key="1">
    <source>
        <dbReference type="ARBA" id="ARBA00005188"/>
    </source>
</evidence>
<dbReference type="CDD" id="cd00553">
    <property type="entry name" value="NAD_synthase"/>
    <property type="match status" value="1"/>
</dbReference>
<feature type="binding site" evidence="7">
    <location>
        <position position="400"/>
    </location>
    <ligand>
        <name>deamido-NAD(+)</name>
        <dbReference type="ChEBI" id="CHEBI:58437"/>
        <note>ligand shared between two neighboring subunits</note>
    </ligand>
</feature>
<evidence type="ECO:0000256" key="2">
    <source>
        <dbReference type="ARBA" id="ARBA00007145"/>
    </source>
</evidence>
<dbReference type="InterPro" id="IPR003694">
    <property type="entry name" value="NAD_synthase"/>
</dbReference>
<feature type="binding site" evidence="7">
    <location>
        <position position="510"/>
    </location>
    <ligand>
        <name>deamido-NAD(+)</name>
        <dbReference type="ChEBI" id="CHEBI:58437"/>
        <note>ligand shared between two neighboring subunits</note>
    </ligand>
</feature>
<dbReference type="InterPro" id="IPR014729">
    <property type="entry name" value="Rossmann-like_a/b/a_fold"/>
</dbReference>
<evidence type="ECO:0000256" key="4">
    <source>
        <dbReference type="ARBA" id="ARBA00022741"/>
    </source>
</evidence>
<evidence type="ECO:0000256" key="5">
    <source>
        <dbReference type="ARBA" id="ARBA00022840"/>
    </source>
</evidence>
<dbReference type="HAMAP" id="MF_02090">
    <property type="entry name" value="NadE_glutamine_dep"/>
    <property type="match status" value="1"/>
</dbReference>
<evidence type="ECO:0000256" key="9">
    <source>
        <dbReference type="RuleBase" id="RU003811"/>
    </source>
</evidence>
<dbReference type="NCBIfam" id="NF010588">
    <property type="entry name" value="PRK13981.1"/>
    <property type="match status" value="1"/>
</dbReference>
<dbReference type="RefSeq" id="WP_290334472.1">
    <property type="nucleotide sequence ID" value="NZ_JAUFPU010000023.1"/>
</dbReference>
<dbReference type="InterPro" id="IPR014445">
    <property type="entry name" value="Gln-dep_NAD_synthase"/>
</dbReference>
<sequence>MTMKIAVAQFNATVGDLAGNTDQILRLISEARAARADVLLVPELAIAGYPPEDLLLRPSFYQACNEQLDRLLDAADDVTLIVGHPVMLGQERFNGVTVMRDGNFLARGQKMVLPNNEVFDECRYFTPGALPCVYEQSCHDGSVVMVGVPICEDIWHVEPASEAADMGAQILLVPNASPYHVGKDDVRQQIVRQRIEETGLPIVYCNWVGGQDELVFDGASFAMNRAGELVAQLPRFESATAMLSFSDGDIEPGDIAPTGSEAATVYQALVVATRDYIVKNGFPGAIIGLSGGIDSALTLAIAVDALGADKVRAVMMPSRYTAQISLDDSREMIRRLGVQYDEISIEPMYEAFSTALAPQFAGLAPDTTEENLQSRIRGVLLMALSNKTGRLVLTTGNKSEMTTGYATLYGDMAGGYAVLKDIAKTLVYRLSQYRNSVSDIIPDRIITRPPSAELRDNQVDQDSLPPYDILDAIMALYVEENLSMADIIARGYSEADVLRVVKLLKINEYKRRQAAIGARITPRGFGRDWRYPVTNRFLR</sequence>
<dbReference type="InterPro" id="IPR003010">
    <property type="entry name" value="C-N_Hydrolase"/>
</dbReference>
<evidence type="ECO:0000259" key="10">
    <source>
        <dbReference type="PROSITE" id="PS50263"/>
    </source>
</evidence>
<evidence type="ECO:0000313" key="11">
    <source>
        <dbReference type="EMBL" id="MDN3579160.1"/>
    </source>
</evidence>
<dbReference type="Proteomes" id="UP001180081">
    <property type="component" value="Unassembled WGS sequence"/>
</dbReference>
<keyword evidence="6 7" id="KW-0520">NAD</keyword>
<dbReference type="EMBL" id="JAUFPU010000023">
    <property type="protein sequence ID" value="MDN3579160.1"/>
    <property type="molecule type" value="Genomic_DNA"/>
</dbReference>
<feature type="binding site" evidence="7">
    <location>
        <position position="395"/>
    </location>
    <ligand>
        <name>ATP</name>
        <dbReference type="ChEBI" id="CHEBI:30616"/>
    </ligand>
</feature>
<evidence type="ECO:0000256" key="6">
    <source>
        <dbReference type="ARBA" id="ARBA00023027"/>
    </source>
</evidence>
<gene>
    <name evidence="7" type="primary">nadE</name>
    <name evidence="11" type="ORF">QWZ03_20530</name>
</gene>
<feature type="binding site" evidence="7">
    <location>
        <position position="183"/>
    </location>
    <ligand>
        <name>L-glutamine</name>
        <dbReference type="ChEBI" id="CHEBI:58359"/>
    </ligand>
</feature>
<dbReference type="PANTHER" id="PTHR23090">
    <property type="entry name" value="NH 3 /GLUTAMINE-DEPENDENT NAD + SYNTHETASE"/>
    <property type="match status" value="1"/>
</dbReference>
<proteinExistence type="inferred from homology"/>
<dbReference type="Pfam" id="PF00795">
    <property type="entry name" value="CN_hydrolase"/>
    <property type="match status" value="1"/>
</dbReference>
<feature type="active site" description="Nucleophile; for glutaminase activity" evidence="7">
    <location>
        <position position="151"/>
    </location>
</feature>
<dbReference type="CDD" id="cd07570">
    <property type="entry name" value="GAT_Gln-NAD-synth"/>
    <property type="match status" value="1"/>
</dbReference>
<dbReference type="Gene3D" id="3.60.110.10">
    <property type="entry name" value="Carbon-nitrogen hydrolase"/>
    <property type="match status" value="1"/>
</dbReference>
<comment type="caution">
    <text evidence="7">Lacks conserved residue(s) required for the propagation of feature annotation.</text>
</comment>